<feature type="domain" description="Nitrite/Sulfite reductase ferredoxin-like" evidence="8">
    <location>
        <begin position="16"/>
        <end position="80"/>
    </location>
</feature>
<dbReference type="InterPro" id="IPR036136">
    <property type="entry name" value="Nit/Sulf_reduc_fer-like_dom_sf"/>
</dbReference>
<keyword evidence="3" id="KW-0479">Metal-binding</keyword>
<dbReference type="PANTHER" id="PTHR32439">
    <property type="entry name" value="FERREDOXIN--NITRITE REDUCTASE, CHLOROPLASTIC"/>
    <property type="match status" value="1"/>
</dbReference>
<dbReference type="SUPFAM" id="SSF56014">
    <property type="entry name" value="Nitrite and sulphite reductase 4Fe-4S domain-like"/>
    <property type="match status" value="1"/>
</dbReference>
<gene>
    <name evidence="9" type="ORF">ROTO_32170</name>
</gene>
<dbReference type="GO" id="GO:0016491">
    <property type="term" value="F:oxidoreductase activity"/>
    <property type="evidence" value="ECO:0007669"/>
    <property type="project" value="UniProtKB-KW"/>
</dbReference>
<dbReference type="Gene3D" id="3.30.413.10">
    <property type="entry name" value="Sulfite Reductase Hemoprotein, domain 1"/>
    <property type="match status" value="2"/>
</dbReference>
<evidence type="ECO:0000256" key="6">
    <source>
        <dbReference type="ARBA" id="ARBA00023014"/>
    </source>
</evidence>
<proteinExistence type="predicted"/>
<dbReference type="Gene3D" id="3.90.480.10">
    <property type="entry name" value="Sulfite Reductase Hemoprotein,Domain 2"/>
    <property type="match status" value="1"/>
</dbReference>
<keyword evidence="5" id="KW-0408">Iron</keyword>
<evidence type="ECO:0000256" key="1">
    <source>
        <dbReference type="ARBA" id="ARBA00022485"/>
    </source>
</evidence>
<dbReference type="EMBL" id="LGVV01000061">
    <property type="protein sequence ID" value="KNX40240.1"/>
    <property type="molecule type" value="Genomic_DNA"/>
</dbReference>
<dbReference type="PATRIC" id="fig|74031.6.peg.3286"/>
<keyword evidence="2" id="KW-0349">Heme</keyword>
<dbReference type="RefSeq" id="WP_082237912.1">
    <property type="nucleotide sequence ID" value="NZ_CP118494.1"/>
</dbReference>
<name>A0A0L6CRF0_9RHOB</name>
<keyword evidence="4" id="KW-0560">Oxidoreductase</keyword>
<evidence type="ECO:0000256" key="7">
    <source>
        <dbReference type="SAM" id="MobiDB-lite"/>
    </source>
</evidence>
<evidence type="ECO:0000259" key="8">
    <source>
        <dbReference type="Pfam" id="PF03460"/>
    </source>
</evidence>
<dbReference type="GO" id="GO:0051539">
    <property type="term" value="F:4 iron, 4 sulfur cluster binding"/>
    <property type="evidence" value="ECO:0007669"/>
    <property type="project" value="UniProtKB-KW"/>
</dbReference>
<dbReference type="Proteomes" id="UP000037046">
    <property type="component" value="Unassembled WGS sequence"/>
</dbReference>
<evidence type="ECO:0000256" key="4">
    <source>
        <dbReference type="ARBA" id="ARBA00023002"/>
    </source>
</evidence>
<evidence type="ECO:0000313" key="10">
    <source>
        <dbReference type="Proteomes" id="UP000037046"/>
    </source>
</evidence>
<keyword evidence="6" id="KW-0411">Iron-sulfur</keyword>
<organism evidence="9 10">
    <name type="scientific">Roseovarius tolerans</name>
    <dbReference type="NCBI Taxonomy" id="74031"/>
    <lineage>
        <taxon>Bacteria</taxon>
        <taxon>Pseudomonadati</taxon>
        <taxon>Pseudomonadota</taxon>
        <taxon>Alphaproteobacteria</taxon>
        <taxon>Rhodobacterales</taxon>
        <taxon>Roseobacteraceae</taxon>
        <taxon>Roseovarius</taxon>
    </lineage>
</organism>
<feature type="region of interest" description="Disordered" evidence="7">
    <location>
        <begin position="216"/>
        <end position="238"/>
    </location>
</feature>
<dbReference type="OrthoDB" id="7459360at2"/>
<dbReference type="PROSITE" id="PS00365">
    <property type="entry name" value="NIR_SIR"/>
    <property type="match status" value="1"/>
</dbReference>
<dbReference type="InterPro" id="IPR006066">
    <property type="entry name" value="NO2/SO3_Rdtase_FeS/sirohaem_BS"/>
</dbReference>
<evidence type="ECO:0000256" key="2">
    <source>
        <dbReference type="ARBA" id="ARBA00022617"/>
    </source>
</evidence>
<dbReference type="Pfam" id="PF03460">
    <property type="entry name" value="NIR_SIR_ferr"/>
    <property type="match status" value="1"/>
</dbReference>
<dbReference type="InterPro" id="IPR045854">
    <property type="entry name" value="NO2/SO3_Rdtase_4Fe4S_sf"/>
</dbReference>
<dbReference type="GO" id="GO:0020037">
    <property type="term" value="F:heme binding"/>
    <property type="evidence" value="ECO:0007669"/>
    <property type="project" value="InterPro"/>
</dbReference>
<reference evidence="10" key="1">
    <citation type="submission" date="2015-07" db="EMBL/GenBank/DDBJ databases">
        <title>Draft Genome Sequence of Roseovarius tolerans EL-164, a producer of N-Acylated Alanine Methyl Esters (NAMEs).</title>
        <authorList>
            <person name="Voget S."/>
            <person name="Bruns H."/>
            <person name="Wagner-Doebler I."/>
            <person name="Schulz S."/>
            <person name="Daniel R."/>
        </authorList>
    </citation>
    <scope>NUCLEOTIDE SEQUENCE [LARGE SCALE GENOMIC DNA]</scope>
    <source>
        <strain evidence="10">EL-164</strain>
    </source>
</reference>
<dbReference type="PANTHER" id="PTHR32439:SF9">
    <property type="entry name" value="BLR3264 PROTEIN"/>
    <property type="match status" value="1"/>
</dbReference>
<keyword evidence="1" id="KW-0004">4Fe-4S</keyword>
<dbReference type="AlphaFoldDB" id="A0A0L6CRF0"/>
<dbReference type="GO" id="GO:0046872">
    <property type="term" value="F:metal ion binding"/>
    <property type="evidence" value="ECO:0007669"/>
    <property type="project" value="UniProtKB-KW"/>
</dbReference>
<dbReference type="NCBIfam" id="TIGR02435">
    <property type="entry name" value="CobG"/>
    <property type="match status" value="1"/>
</dbReference>
<dbReference type="InterPro" id="IPR012798">
    <property type="entry name" value="Cbl_synth_CobG-like"/>
</dbReference>
<accession>A0A0L6CRF0</accession>
<comment type="caution">
    <text evidence="9">The sequence shown here is derived from an EMBL/GenBank/DDBJ whole genome shotgun (WGS) entry which is preliminary data.</text>
</comment>
<dbReference type="SUPFAM" id="SSF55124">
    <property type="entry name" value="Nitrite/Sulfite reductase N-terminal domain-like"/>
    <property type="match status" value="2"/>
</dbReference>
<sequence length="390" mass="40950">MSAARIRGWCPGAHRPMASGDGLVVRVRPPLGEITPDQARGLADLVDRHGNGIVELTSRANLQIRGVTAAAHETVIAGLAGLCLLDPDPATEARRNIVIDPFRPSDIADRQTRIAACLAEALQDADLAGLPSKFGFVVDAGRWRRLDGVSGDIRVEGSGDDLIVRADGCATGHLTRSAEDAVKMSMGLARWFLASGGVAADGRGRMARHLATGVMPPPDLMGDHAPTPSSDPPRPGADSGGLCVAAAFGQLEAEALRALARAGARILRITPWRMVFLPGIDSLDHVADTGGLLTDPDDPLLRVTACTGAPGCPQASVETRALARHLATTLPKDKTLHVSGCAKGCAHPAPADLTLVGRNGRFDLIRRGRAWHAPAQWWLLPAQITAAVQE</sequence>
<protein>
    <submittedName>
        <fullName evidence="9">Ferredoxin-nitrite reductase</fullName>
    </submittedName>
</protein>
<evidence type="ECO:0000313" key="9">
    <source>
        <dbReference type="EMBL" id="KNX40240.1"/>
    </source>
</evidence>
<evidence type="ECO:0000256" key="3">
    <source>
        <dbReference type="ARBA" id="ARBA00022723"/>
    </source>
</evidence>
<keyword evidence="10" id="KW-1185">Reference proteome</keyword>
<evidence type="ECO:0000256" key="5">
    <source>
        <dbReference type="ARBA" id="ARBA00023004"/>
    </source>
</evidence>
<dbReference type="InterPro" id="IPR005117">
    <property type="entry name" value="NiRdtase/SiRdtase_haem-b_fer"/>
</dbReference>
<dbReference type="InterPro" id="IPR051329">
    <property type="entry name" value="NIR_SIR_4Fe-4S"/>
</dbReference>